<feature type="transmembrane region" description="Helical" evidence="1">
    <location>
        <begin position="56"/>
        <end position="77"/>
    </location>
</feature>
<sequence>MTHAPVHDAGGSKPPLRQRLIGSFRLFFILFIYLWILLGLFVLNQNFERLREGETLALQGFALMNALVLGKVMMLAEHLDFARWLRTRPAIFSILFEALFCTVLFIAFHFVEHWVIGLFRGAAAVDEGPTATVAGVAIIAVVLFVSLIPFFAFKNVTRIIGWPRMRHILFGRPDQPIPGG</sequence>
<comment type="caution">
    <text evidence="2">The sequence shown here is derived from an EMBL/GenBank/DDBJ whole genome shotgun (WGS) entry which is preliminary data.</text>
</comment>
<keyword evidence="3" id="KW-1185">Reference proteome</keyword>
<keyword evidence="1" id="KW-0812">Transmembrane</keyword>
<dbReference type="Proteomes" id="UP001223743">
    <property type="component" value="Unassembled WGS sequence"/>
</dbReference>
<dbReference type="EMBL" id="JAUSWJ010000001">
    <property type="protein sequence ID" value="MDQ0516289.1"/>
    <property type="molecule type" value="Genomic_DNA"/>
</dbReference>
<feature type="transmembrane region" description="Helical" evidence="1">
    <location>
        <begin position="131"/>
        <end position="153"/>
    </location>
</feature>
<keyword evidence="1" id="KW-1133">Transmembrane helix</keyword>
<feature type="transmembrane region" description="Helical" evidence="1">
    <location>
        <begin position="26"/>
        <end position="44"/>
    </location>
</feature>
<evidence type="ECO:0000256" key="1">
    <source>
        <dbReference type="SAM" id="Phobius"/>
    </source>
</evidence>
<evidence type="ECO:0000313" key="2">
    <source>
        <dbReference type="EMBL" id="MDQ0516289.1"/>
    </source>
</evidence>
<keyword evidence="1" id="KW-0472">Membrane</keyword>
<accession>A0ABU0M5P7</accession>
<organism evidence="2 3">
    <name type="scientific">Kaistia geumhonensis</name>
    <dbReference type="NCBI Taxonomy" id="410839"/>
    <lineage>
        <taxon>Bacteria</taxon>
        <taxon>Pseudomonadati</taxon>
        <taxon>Pseudomonadota</taxon>
        <taxon>Alphaproteobacteria</taxon>
        <taxon>Hyphomicrobiales</taxon>
        <taxon>Kaistiaceae</taxon>
        <taxon>Kaistia</taxon>
    </lineage>
</organism>
<dbReference type="RefSeq" id="WP_266279794.1">
    <property type="nucleotide sequence ID" value="NZ_JAPKNF010000001.1"/>
</dbReference>
<protein>
    <submittedName>
        <fullName evidence="2">Uncharacterized protein</fullName>
    </submittedName>
</protein>
<name>A0ABU0M5P7_9HYPH</name>
<proteinExistence type="predicted"/>
<evidence type="ECO:0000313" key="3">
    <source>
        <dbReference type="Proteomes" id="UP001223743"/>
    </source>
</evidence>
<gene>
    <name evidence="2" type="ORF">QO015_001902</name>
</gene>
<feature type="transmembrane region" description="Helical" evidence="1">
    <location>
        <begin position="89"/>
        <end position="111"/>
    </location>
</feature>
<reference evidence="2 3" key="1">
    <citation type="submission" date="2023-07" db="EMBL/GenBank/DDBJ databases">
        <title>Genomic Encyclopedia of Type Strains, Phase IV (KMG-IV): sequencing the most valuable type-strain genomes for metagenomic binning, comparative biology and taxonomic classification.</title>
        <authorList>
            <person name="Goeker M."/>
        </authorList>
    </citation>
    <scope>NUCLEOTIDE SEQUENCE [LARGE SCALE GENOMIC DNA]</scope>
    <source>
        <strain evidence="2 3">B1-1</strain>
    </source>
</reference>